<evidence type="ECO:0000313" key="3">
    <source>
        <dbReference type="Proteomes" id="UP000003786"/>
    </source>
</evidence>
<dbReference type="RefSeq" id="XP_009692567.1">
    <property type="nucleotide sequence ID" value="XM_009694272.1"/>
</dbReference>
<gene>
    <name evidence="2" type="ORF">TOT_040000635</name>
</gene>
<accession>J4C4I9</accession>
<feature type="compositionally biased region" description="Polar residues" evidence="1">
    <location>
        <begin position="19"/>
        <end position="30"/>
    </location>
</feature>
<dbReference type="VEuPathDB" id="PiroplasmaDB:TOT_040000635"/>
<dbReference type="GeneID" id="20716686"/>
<dbReference type="EMBL" id="AP011949">
    <property type="protein sequence ID" value="BAM42266.1"/>
    <property type="molecule type" value="Genomic_DNA"/>
</dbReference>
<keyword evidence="3" id="KW-1185">Reference proteome</keyword>
<protein>
    <submittedName>
        <fullName evidence="2">Uncharacterized protein</fullName>
    </submittedName>
</protein>
<evidence type="ECO:0000256" key="1">
    <source>
        <dbReference type="SAM" id="MobiDB-lite"/>
    </source>
</evidence>
<dbReference type="AlphaFoldDB" id="J4C4I9"/>
<organism evidence="2 3">
    <name type="scientific">Theileria orientalis strain Shintoku</name>
    <dbReference type="NCBI Taxonomy" id="869250"/>
    <lineage>
        <taxon>Eukaryota</taxon>
        <taxon>Sar</taxon>
        <taxon>Alveolata</taxon>
        <taxon>Apicomplexa</taxon>
        <taxon>Aconoidasida</taxon>
        <taxon>Piroplasmida</taxon>
        <taxon>Theileriidae</taxon>
        <taxon>Theileria</taxon>
    </lineage>
</organism>
<dbReference type="Proteomes" id="UP000003786">
    <property type="component" value="Chromosome 4"/>
</dbReference>
<evidence type="ECO:0000313" key="2">
    <source>
        <dbReference type="EMBL" id="BAM42266.1"/>
    </source>
</evidence>
<feature type="region of interest" description="Disordered" evidence="1">
    <location>
        <begin position="1"/>
        <end position="30"/>
    </location>
</feature>
<reference evidence="2 3" key="1">
    <citation type="journal article" date="2012" name="MBio">
        <title>Comparative genome analysis of three eukaryotic parasites with differing abilities to transform leukocytes reveals key mediators of Theileria-induced leukocyte transformation.</title>
        <authorList>
            <person name="Hayashida K."/>
            <person name="Hara Y."/>
            <person name="Abe T."/>
            <person name="Yamasaki C."/>
            <person name="Toyoda A."/>
            <person name="Kosuge T."/>
            <person name="Suzuki Y."/>
            <person name="Sato Y."/>
            <person name="Kawashima S."/>
            <person name="Katayama T."/>
            <person name="Wakaguri H."/>
            <person name="Inoue N."/>
            <person name="Homma K."/>
            <person name="Tada-Umezaki M."/>
            <person name="Yagi Y."/>
            <person name="Fujii Y."/>
            <person name="Habara T."/>
            <person name="Kanehisa M."/>
            <person name="Watanabe H."/>
            <person name="Ito K."/>
            <person name="Gojobori T."/>
            <person name="Sugawara H."/>
            <person name="Imanishi T."/>
            <person name="Weir W."/>
            <person name="Gardner M."/>
            <person name="Pain A."/>
            <person name="Shiels B."/>
            <person name="Hattori M."/>
            <person name="Nene V."/>
            <person name="Sugimoto C."/>
        </authorList>
    </citation>
    <scope>NUCLEOTIDE SEQUENCE [LARGE SCALE GENOMIC DNA]</scope>
    <source>
        <strain evidence="2 3">Shintoku</strain>
    </source>
</reference>
<name>J4C4I9_THEOR</name>
<proteinExistence type="predicted"/>
<dbReference type="KEGG" id="tot:TOT_040000635"/>
<sequence>MPKWARNNRHIGDTRSERSQNTNLRRLGKTSLTGKLISSTVNGRCKLASGFRSTE</sequence>